<name>A0ABN8M0U5_9CNID</name>
<dbReference type="InterPro" id="IPR014716">
    <property type="entry name" value="Fibrinogen_a/b/g_C_1"/>
</dbReference>
<keyword evidence="1" id="KW-1015">Disulfide bond</keyword>
<proteinExistence type="predicted"/>
<gene>
    <name evidence="2" type="ORF">PEVE_00013674</name>
</gene>
<reference evidence="2 3" key="1">
    <citation type="submission" date="2022-05" db="EMBL/GenBank/DDBJ databases">
        <authorList>
            <consortium name="Genoscope - CEA"/>
            <person name="William W."/>
        </authorList>
    </citation>
    <scope>NUCLEOTIDE SEQUENCE [LARGE SCALE GENOMIC DNA]</scope>
</reference>
<evidence type="ECO:0000256" key="1">
    <source>
        <dbReference type="ARBA" id="ARBA00023157"/>
    </source>
</evidence>
<dbReference type="PANTHER" id="PTHR16146:SF46">
    <property type="entry name" value="INTELECTIN-1A-RELATED"/>
    <property type="match status" value="1"/>
</dbReference>
<organism evidence="2 3">
    <name type="scientific">Porites evermanni</name>
    <dbReference type="NCBI Taxonomy" id="104178"/>
    <lineage>
        <taxon>Eukaryota</taxon>
        <taxon>Metazoa</taxon>
        <taxon>Cnidaria</taxon>
        <taxon>Anthozoa</taxon>
        <taxon>Hexacorallia</taxon>
        <taxon>Scleractinia</taxon>
        <taxon>Fungiina</taxon>
        <taxon>Poritidae</taxon>
        <taxon>Porites</taxon>
    </lineage>
</organism>
<keyword evidence="3" id="KW-1185">Reference proteome</keyword>
<dbReference type="EMBL" id="CALNXI010000201">
    <property type="protein sequence ID" value="CAH3021990.1"/>
    <property type="molecule type" value="Genomic_DNA"/>
</dbReference>
<feature type="non-terminal residue" evidence="2">
    <location>
        <position position="1"/>
    </location>
</feature>
<dbReference type="PANTHER" id="PTHR16146">
    <property type="entry name" value="INTELECTIN"/>
    <property type="match status" value="1"/>
</dbReference>
<dbReference type="Proteomes" id="UP001159427">
    <property type="component" value="Unassembled WGS sequence"/>
</dbReference>
<evidence type="ECO:0000313" key="3">
    <source>
        <dbReference type="Proteomes" id="UP001159427"/>
    </source>
</evidence>
<comment type="caution">
    <text evidence="2">The sequence shown here is derived from an EMBL/GenBank/DDBJ whole genome shotgun (WGS) entry which is preliminary data.</text>
</comment>
<protein>
    <submittedName>
        <fullName evidence="2">Uncharacterized protein</fullName>
    </submittedName>
</protein>
<sequence>NGETIVFNQYIGQGVETSDAIKKLDEKLDQLIKLLQPPAFPASTCKDIYEKNLSKGNTAYLLDVGSTKLPVYCHMTAHGRDACGGGGWTLVMKIDGSKKLNEFIQELSLWSRQQFLQSKGNTAYLLDVGSTKLPVYCHMTAHGRDACGGENLSLQFQSESLIADGKYRTSSLGRNTRKKLIGPRASLQPNCNKEGFNVLCTDSNHSKARIGIVANNQNVCSSCDYRIGFGTGGLFDSYNTCGNEAQYGGDNGDQHIKVMGYILVQ</sequence>
<accession>A0ABN8M0U5</accession>
<evidence type="ECO:0000313" key="2">
    <source>
        <dbReference type="EMBL" id="CAH3021990.1"/>
    </source>
</evidence>
<dbReference type="Gene3D" id="3.90.215.10">
    <property type="entry name" value="Gamma Fibrinogen, chain A, domain 1"/>
    <property type="match status" value="1"/>
</dbReference>